<gene>
    <name evidence="3" type="primary">CFAP161</name>
</gene>
<evidence type="ECO:0000313" key="3">
    <source>
        <dbReference type="RefSeq" id="XP_054858865.1"/>
    </source>
</evidence>
<dbReference type="GO" id="GO:0031514">
    <property type="term" value="C:motile cilium"/>
    <property type="evidence" value="ECO:0007669"/>
    <property type="project" value="TreeGrafter"/>
</dbReference>
<sequence length="311" mass="35339">MFNFNLRTSMSGRAYSPGVLIANWNEDLYLEEDLLKDFIHRREKGELLIQRANKLKENLYKKEQLSISKDGFLHFGDTVMLVNPDNNKSATENLPSKGENLSLAVTPEEMAVHVMNTLPSPCRVSAVRVCDPMGRNTFQILSTEGASMGEPIRYGQNFGLGTTGGFHDRMLFLASDHKTFQNMAKKSLLQPAFLTDELSYLASWQATYLDPQLRLEHEGLPVPANTKILITHCHTNQELAVPRNFSIRTYFGREYEVVCHTFLDSHRAEEDKNYWIVVTGNPSDKSTTMMDRPQPPSEATREKNSEFQTEA</sequence>
<evidence type="ECO:0000313" key="2">
    <source>
        <dbReference type="Proteomes" id="UP001190640"/>
    </source>
</evidence>
<dbReference type="KEGG" id="emc:129345666"/>
<dbReference type="RefSeq" id="XP_054858865.1">
    <property type="nucleotide sequence ID" value="XM_055002890.1"/>
</dbReference>
<dbReference type="AlphaFoldDB" id="A0AA97KI87"/>
<dbReference type="CTD" id="161502"/>
<dbReference type="GO" id="GO:0060271">
    <property type="term" value="P:cilium assembly"/>
    <property type="evidence" value="ECO:0007669"/>
    <property type="project" value="TreeGrafter"/>
</dbReference>
<protein>
    <submittedName>
        <fullName evidence="3">Cilia- and flagella-associated protein 161</fullName>
    </submittedName>
</protein>
<accession>A0AA97KI87</accession>
<dbReference type="InterPro" id="IPR055325">
    <property type="entry name" value="CF161"/>
</dbReference>
<reference evidence="3" key="1">
    <citation type="submission" date="2025-08" db="UniProtKB">
        <authorList>
            <consortium name="RefSeq"/>
        </authorList>
    </citation>
    <scope>IDENTIFICATION</scope>
    <source>
        <tissue evidence="3">Blood</tissue>
    </source>
</reference>
<keyword evidence="2" id="KW-1185">Reference proteome</keyword>
<dbReference type="PANTHER" id="PTHR24274">
    <property type="entry name" value="CILIA- AND FLAGELLA-ASSOCIATED PROTEIN 161"/>
    <property type="match status" value="1"/>
</dbReference>
<organism evidence="2 3">
    <name type="scientific">Eublepharis macularius</name>
    <name type="common">Leopard gecko</name>
    <name type="synonym">Cyrtodactylus macularius</name>
    <dbReference type="NCBI Taxonomy" id="481883"/>
    <lineage>
        <taxon>Eukaryota</taxon>
        <taxon>Metazoa</taxon>
        <taxon>Chordata</taxon>
        <taxon>Craniata</taxon>
        <taxon>Vertebrata</taxon>
        <taxon>Euteleostomi</taxon>
        <taxon>Lepidosauria</taxon>
        <taxon>Squamata</taxon>
        <taxon>Bifurcata</taxon>
        <taxon>Gekkota</taxon>
        <taxon>Eublepharidae</taxon>
        <taxon>Eublepharinae</taxon>
        <taxon>Eublepharis</taxon>
    </lineage>
</organism>
<dbReference type="GeneID" id="129345666"/>
<keyword evidence="3" id="KW-0966">Cell projection</keyword>
<dbReference type="Proteomes" id="UP001190640">
    <property type="component" value="Chromosome 18"/>
</dbReference>
<keyword evidence="3" id="KW-0282">Flagellum</keyword>
<dbReference type="PANTHER" id="PTHR24274:SF1">
    <property type="entry name" value="CILIA- AND FLAGELLA-ASSOCIATED PROTEIN 161"/>
    <property type="match status" value="1"/>
</dbReference>
<keyword evidence="3" id="KW-0969">Cilium</keyword>
<evidence type="ECO:0000256" key="1">
    <source>
        <dbReference type="SAM" id="MobiDB-lite"/>
    </source>
</evidence>
<feature type="region of interest" description="Disordered" evidence="1">
    <location>
        <begin position="283"/>
        <end position="311"/>
    </location>
</feature>
<name>A0AA97KI87_EUBMA</name>
<proteinExistence type="predicted"/>
<dbReference type="Pfam" id="PF24569">
    <property type="entry name" value="CFAP161"/>
    <property type="match status" value="1"/>
</dbReference>